<gene>
    <name evidence="1" type="ordered locus">SpyM3_1824</name>
</gene>
<dbReference type="Proteomes" id="UP000000564">
    <property type="component" value="Chromosome"/>
</dbReference>
<reference evidence="1 2" key="1">
    <citation type="journal article" date="2002" name="Proc. Natl. Acad. Sci. U.S.A.">
        <title>Genome sequence of a serotype M3 strain of group A Streptococcus: phage-encoded toxins, the high-virulence phenotype, and clone emergence.</title>
        <authorList>
            <person name="Beres S.B."/>
            <person name="Sylva G.L."/>
            <person name="Barbian K.D."/>
            <person name="Lei B."/>
            <person name="Hoff J.S."/>
            <person name="Mammarella N.D."/>
            <person name="Liu M.Y."/>
            <person name="Smoot J.C."/>
            <person name="Porcella S.F."/>
            <person name="Parkins L.D."/>
            <person name="Campbell D.S."/>
            <person name="Smith T.M."/>
            <person name="McCormick J.K."/>
            <person name="Leung D.Y."/>
            <person name="Schlievert P.M."/>
            <person name="Musser J.M."/>
        </authorList>
    </citation>
    <scope>NUCLEOTIDE SEQUENCE [LARGE SCALE GENOMIC DNA]</scope>
    <source>
        <strain evidence="2">ATCC BAA-595 / MGAS315</strain>
    </source>
</reference>
<dbReference type="KEGG" id="spg:SpyM3_1824"/>
<dbReference type="EMBL" id="AE014074">
    <property type="protein sequence ID" value="AAM80431.1"/>
    <property type="molecule type" value="Genomic_DNA"/>
</dbReference>
<organism evidence="1 2">
    <name type="scientific">Streptococcus pyogenes serotype M3 (strain ATCC BAA-595 / MGAS315)</name>
    <dbReference type="NCBI Taxonomy" id="198466"/>
    <lineage>
        <taxon>Bacteria</taxon>
        <taxon>Bacillati</taxon>
        <taxon>Bacillota</taxon>
        <taxon>Bacilli</taxon>
        <taxon>Lactobacillales</taxon>
        <taxon>Streptococcaceae</taxon>
        <taxon>Streptococcus</taxon>
    </lineage>
</organism>
<evidence type="ECO:0000313" key="2">
    <source>
        <dbReference type="Proteomes" id="UP000000564"/>
    </source>
</evidence>
<protein>
    <submittedName>
        <fullName evidence="1">Uncharacterized protein</fullName>
    </submittedName>
</protein>
<proteinExistence type="predicted"/>
<sequence>MFLINNTFNFEDIFLKHHVFVIKSSLIVKVVNKIYKDCKPYDNYQKDKRKKA</sequence>
<accession>A0A0H2UWT5</accession>
<dbReference type="AlphaFoldDB" id="A0A0H2UWT5"/>
<evidence type="ECO:0000313" key="1">
    <source>
        <dbReference type="EMBL" id="AAM80431.1"/>
    </source>
</evidence>
<dbReference type="HOGENOM" id="CLU_3085307_0_0_9"/>
<name>A0A0H2UWT5_STRP3</name>